<feature type="transmembrane region" description="Helical" evidence="7">
    <location>
        <begin position="202"/>
        <end position="225"/>
    </location>
</feature>
<dbReference type="InterPro" id="IPR018499">
    <property type="entry name" value="Tetraspanin/Peripherin"/>
</dbReference>
<dbReference type="SUPFAM" id="SSF48652">
    <property type="entry name" value="Tetraspanin"/>
    <property type="match status" value="1"/>
</dbReference>
<dbReference type="PIRSF" id="PIRSF002419">
    <property type="entry name" value="Tetraspanin"/>
    <property type="match status" value="1"/>
</dbReference>
<dbReference type="GO" id="GO:1900746">
    <property type="term" value="P:regulation of vascular endothelial growth factor signaling pathway"/>
    <property type="evidence" value="ECO:0007669"/>
    <property type="project" value="TreeGrafter"/>
</dbReference>
<keyword evidence="6" id="KW-1015">Disulfide bond</keyword>
<evidence type="ECO:0000256" key="3">
    <source>
        <dbReference type="ARBA" id="ARBA00022692"/>
    </source>
</evidence>
<feature type="disulfide bond" evidence="6">
    <location>
        <begin position="139"/>
        <end position="170"/>
    </location>
</feature>
<keyword evidence="9" id="KW-1185">Reference proteome</keyword>
<keyword evidence="5 7" id="KW-0472">Membrane</keyword>
<evidence type="ECO:0000256" key="1">
    <source>
        <dbReference type="ARBA" id="ARBA00004141"/>
    </source>
</evidence>
<feature type="transmembrane region" description="Helical" evidence="7">
    <location>
        <begin position="50"/>
        <end position="68"/>
    </location>
</feature>
<dbReference type="Pfam" id="PF00335">
    <property type="entry name" value="Tetraspanin"/>
    <property type="match status" value="1"/>
</dbReference>
<evidence type="ECO:0000256" key="2">
    <source>
        <dbReference type="ARBA" id="ARBA00006840"/>
    </source>
</evidence>
<keyword evidence="3 7" id="KW-0812">Transmembrane</keyword>
<dbReference type="Gene3D" id="1.10.1450.10">
    <property type="entry name" value="Tetraspanin"/>
    <property type="match status" value="1"/>
</dbReference>
<dbReference type="PROSITE" id="PS51257">
    <property type="entry name" value="PROKAR_LIPOPROTEIN"/>
    <property type="match status" value="1"/>
</dbReference>
<gene>
    <name evidence="8" type="ORF">CRENBAI_005597</name>
</gene>
<evidence type="ECO:0000256" key="7">
    <source>
        <dbReference type="RuleBase" id="RU361218"/>
    </source>
</evidence>
<sequence length="244" mass="26316">MGKINGCLKCVFIFFNVLFAVVGCLLIYAAVRVTGFAFQMSAFGGPGVGWIWVIAIGIFGISSLGIFAACSEKDLFLKIFAGFMGVGMIIMLIFGTVVAVFRNSMKENYGNASKEFADPVMKDKDSRNKLSDLQQSLQCCGVVSADDWGTEIPSSCECKDTQGAFGKPQCKSKPAASTGPSLIYSKPCSDTIFYYIDITFKITLGILFGFAITALMGLLISFLMIHQVKRHDSIGGPSIAMKGF</sequence>
<feature type="disulfide bond" evidence="6">
    <location>
        <begin position="140"/>
        <end position="156"/>
    </location>
</feature>
<keyword evidence="4 7" id="KW-1133">Transmembrane helix</keyword>
<dbReference type="PANTHER" id="PTHR19282:SF456">
    <property type="entry name" value="CD63 MOLECULE"/>
    <property type="match status" value="1"/>
</dbReference>
<feature type="transmembrane region" description="Helical" evidence="7">
    <location>
        <begin position="75"/>
        <end position="101"/>
    </location>
</feature>
<comment type="similarity">
    <text evidence="2 7">Belongs to the tetraspanin (TM4SF) family.</text>
</comment>
<dbReference type="GO" id="GO:0005886">
    <property type="term" value="C:plasma membrane"/>
    <property type="evidence" value="ECO:0007669"/>
    <property type="project" value="TreeGrafter"/>
</dbReference>
<feature type="transmembrane region" description="Helical" evidence="7">
    <location>
        <begin position="12"/>
        <end position="30"/>
    </location>
</feature>
<evidence type="ECO:0000256" key="5">
    <source>
        <dbReference type="ARBA" id="ARBA00023136"/>
    </source>
</evidence>
<protein>
    <recommendedName>
        <fullName evidence="7">Tetraspanin</fullName>
    </recommendedName>
</protein>
<evidence type="ECO:0000256" key="4">
    <source>
        <dbReference type="ARBA" id="ARBA00022989"/>
    </source>
</evidence>
<reference evidence="8 9" key="1">
    <citation type="submission" date="2021-06" db="EMBL/GenBank/DDBJ databases">
        <authorList>
            <person name="Palmer J.M."/>
        </authorList>
    </citation>
    <scope>NUCLEOTIDE SEQUENCE [LARGE SCALE GENOMIC DNA]</scope>
    <source>
        <strain evidence="8 9">MEX-2019</strain>
        <tissue evidence="8">Muscle</tissue>
    </source>
</reference>
<evidence type="ECO:0000313" key="8">
    <source>
        <dbReference type="EMBL" id="KAK5615100.1"/>
    </source>
</evidence>
<evidence type="ECO:0000313" key="9">
    <source>
        <dbReference type="Proteomes" id="UP001311232"/>
    </source>
</evidence>
<dbReference type="PANTHER" id="PTHR19282">
    <property type="entry name" value="TETRASPANIN"/>
    <property type="match status" value="1"/>
</dbReference>
<dbReference type="AlphaFoldDB" id="A0AAV9S1Q9"/>
<name>A0AAV9S1Q9_9TELE</name>
<dbReference type="InterPro" id="IPR008952">
    <property type="entry name" value="Tetraspanin_EC2_sf"/>
</dbReference>
<evidence type="ECO:0000256" key="6">
    <source>
        <dbReference type="PIRSR" id="PIRSR002419-1"/>
    </source>
</evidence>
<organism evidence="8 9">
    <name type="scientific">Crenichthys baileyi</name>
    <name type="common">White River springfish</name>
    <dbReference type="NCBI Taxonomy" id="28760"/>
    <lineage>
        <taxon>Eukaryota</taxon>
        <taxon>Metazoa</taxon>
        <taxon>Chordata</taxon>
        <taxon>Craniata</taxon>
        <taxon>Vertebrata</taxon>
        <taxon>Euteleostomi</taxon>
        <taxon>Actinopterygii</taxon>
        <taxon>Neopterygii</taxon>
        <taxon>Teleostei</taxon>
        <taxon>Neoteleostei</taxon>
        <taxon>Acanthomorphata</taxon>
        <taxon>Ovalentaria</taxon>
        <taxon>Atherinomorphae</taxon>
        <taxon>Cyprinodontiformes</taxon>
        <taxon>Goodeidae</taxon>
        <taxon>Crenichthys</taxon>
    </lineage>
</organism>
<comment type="subcellular location">
    <subcellularLocation>
        <location evidence="1 7">Membrane</location>
        <topology evidence="1 7">Multi-pass membrane protein</topology>
    </subcellularLocation>
</comment>
<accession>A0AAV9S1Q9</accession>
<proteinExistence type="inferred from homology"/>
<dbReference type="InterPro" id="IPR000301">
    <property type="entry name" value="Tetraspanin_animals"/>
</dbReference>
<dbReference type="Proteomes" id="UP001311232">
    <property type="component" value="Unassembled WGS sequence"/>
</dbReference>
<comment type="caution">
    <text evidence="8">The sequence shown here is derived from an EMBL/GenBank/DDBJ whole genome shotgun (WGS) entry which is preliminary data.</text>
</comment>
<dbReference type="EMBL" id="JAHHUM010001003">
    <property type="protein sequence ID" value="KAK5615100.1"/>
    <property type="molecule type" value="Genomic_DNA"/>
</dbReference>